<organism evidence="2 3">
    <name type="scientific">Burkholderia lata (strain ATCC 17760 / DSM 23089 / LMG 22485 / NCIMB 9086 / R18194 / 383)</name>
    <dbReference type="NCBI Taxonomy" id="482957"/>
    <lineage>
        <taxon>Bacteria</taxon>
        <taxon>Pseudomonadati</taxon>
        <taxon>Pseudomonadota</taxon>
        <taxon>Betaproteobacteria</taxon>
        <taxon>Burkholderiales</taxon>
        <taxon>Burkholderiaceae</taxon>
        <taxon>Burkholderia</taxon>
        <taxon>Burkholderia cepacia complex</taxon>
    </lineage>
</organism>
<sequence length="182" mass="18953">MKTILSAAVLCAALTGCISVYGPGQRYAARNASQEKHDAADDAAGASEASDASDAAKGDAASRIVIGNRKYYEVWAAVAQFYADHKLAVRVSDRDAGLVAAAYADYPNAGNFLDCSELKQTSNVTHTLKVVTRVDEATQGVTVSIDVAGMAGVVAAGKQKGARVACRSNDTLEQALAEVLRK</sequence>
<proteinExistence type="predicted"/>
<dbReference type="PROSITE" id="PS51257">
    <property type="entry name" value="PROKAR_LIPOPROTEIN"/>
    <property type="match status" value="1"/>
</dbReference>
<dbReference type="GeneID" id="45095566"/>
<dbReference type="PATRIC" id="fig|482957.22.peg.2655"/>
<feature type="compositionally biased region" description="Low complexity" evidence="1">
    <location>
        <begin position="42"/>
        <end position="52"/>
    </location>
</feature>
<feature type="region of interest" description="Disordered" evidence="1">
    <location>
        <begin position="32"/>
        <end position="52"/>
    </location>
</feature>
<evidence type="ECO:0008006" key="4">
    <source>
        <dbReference type="Google" id="ProtNLM"/>
    </source>
</evidence>
<name>Q39E43_BURL3</name>
<protein>
    <recommendedName>
        <fullName evidence="4">Lipoprotein</fullName>
    </recommendedName>
</protein>
<dbReference type="Proteomes" id="UP000002705">
    <property type="component" value="Chromosome 1"/>
</dbReference>
<dbReference type="RefSeq" id="WP_011352799.1">
    <property type="nucleotide sequence ID" value="NC_007510.1"/>
</dbReference>
<reference evidence="2" key="1">
    <citation type="submission" date="2009-01" db="EMBL/GenBank/DDBJ databases">
        <title>Complete sequence of chromosome 1 of Burkholderia sp. 383.</title>
        <authorList>
            <consortium name="US DOE Joint Genome Institute"/>
            <person name="Copeland A."/>
            <person name="Lucas S."/>
            <person name="Lapidus A."/>
            <person name="Barry K."/>
            <person name="Detter J.C."/>
            <person name="Glavina T."/>
            <person name="Hammon N."/>
            <person name="Israni S."/>
            <person name="Pitluck S."/>
            <person name="Chain P."/>
            <person name="Malfatti S."/>
            <person name="Shin M."/>
            <person name="Vergez L."/>
            <person name="Schmutz J."/>
            <person name="Larimer F."/>
            <person name="Land M."/>
            <person name="Kyrpides N."/>
            <person name="Lykidis A."/>
            <person name="Richardson P."/>
        </authorList>
    </citation>
    <scope>NUCLEOTIDE SEQUENCE</scope>
    <source>
        <strain evidence="2">383</strain>
    </source>
</reference>
<dbReference type="HOGENOM" id="CLU_1507883_0_0_4"/>
<evidence type="ECO:0000313" key="2">
    <source>
        <dbReference type="EMBL" id="ABB09273.1"/>
    </source>
</evidence>
<dbReference type="KEGG" id="bur:Bcep18194_A5679"/>
<gene>
    <name evidence="2" type="ordered locus">Bcep18194_A5679</name>
</gene>
<evidence type="ECO:0000256" key="1">
    <source>
        <dbReference type="SAM" id="MobiDB-lite"/>
    </source>
</evidence>
<accession>Q39E43</accession>
<dbReference type="AlphaFoldDB" id="Q39E43"/>
<dbReference type="EMBL" id="CP000151">
    <property type="protein sequence ID" value="ABB09273.1"/>
    <property type="molecule type" value="Genomic_DNA"/>
</dbReference>
<evidence type="ECO:0000313" key="3">
    <source>
        <dbReference type="Proteomes" id="UP000002705"/>
    </source>
</evidence>
<keyword evidence="3" id="KW-1185">Reference proteome</keyword>